<dbReference type="Proteomes" id="UP000534286">
    <property type="component" value="Unassembled WGS sequence"/>
</dbReference>
<feature type="region of interest" description="Disordered" evidence="1">
    <location>
        <begin position="188"/>
        <end position="217"/>
    </location>
</feature>
<organism evidence="2 3">
    <name type="scientific">Streptosporangium album</name>
    <dbReference type="NCBI Taxonomy" id="47479"/>
    <lineage>
        <taxon>Bacteria</taxon>
        <taxon>Bacillati</taxon>
        <taxon>Actinomycetota</taxon>
        <taxon>Actinomycetes</taxon>
        <taxon>Streptosporangiales</taxon>
        <taxon>Streptosporangiaceae</taxon>
        <taxon>Streptosporangium</taxon>
    </lineage>
</organism>
<proteinExistence type="predicted"/>
<comment type="caution">
    <text evidence="2">The sequence shown here is derived from an EMBL/GenBank/DDBJ whole genome shotgun (WGS) entry which is preliminary data.</text>
</comment>
<protein>
    <submittedName>
        <fullName evidence="2">Uncharacterized protein</fullName>
    </submittedName>
</protein>
<dbReference type="AlphaFoldDB" id="A0A7W7RZ95"/>
<sequence length="217" mass="23476">MIAWDEIRGLIDRQDASAVAAAVATWLNRRDFTSRWGAPYEDTDRIVAVLATRPPEWRAELARRLVLRLRTGEDRGVALAPTLLRATGIEAPIHDPLVVGWLETAGRLPAPSEDPLFDLMLPRIFDAQGVGRALQWESGPTAPWLKALCDLAAGDAAKRLILLEGCVRRAGPGRRTFRLDRRHGPLCPGRPVLPDHGGPRRGGGRCSGAGGAVPSAP</sequence>
<evidence type="ECO:0000313" key="2">
    <source>
        <dbReference type="EMBL" id="MBB4940968.1"/>
    </source>
</evidence>
<gene>
    <name evidence="2" type="ORF">FHR32_005345</name>
</gene>
<name>A0A7W7RZ95_9ACTN</name>
<accession>A0A7W7RZ95</accession>
<keyword evidence="3" id="KW-1185">Reference proteome</keyword>
<dbReference type="RefSeq" id="WP_184757100.1">
    <property type="nucleotide sequence ID" value="NZ_BAABEK010000004.1"/>
</dbReference>
<feature type="compositionally biased region" description="Gly residues" evidence="1">
    <location>
        <begin position="200"/>
        <end position="211"/>
    </location>
</feature>
<evidence type="ECO:0000256" key="1">
    <source>
        <dbReference type="SAM" id="MobiDB-lite"/>
    </source>
</evidence>
<dbReference type="EMBL" id="JACHJU010000002">
    <property type="protein sequence ID" value="MBB4940968.1"/>
    <property type="molecule type" value="Genomic_DNA"/>
</dbReference>
<evidence type="ECO:0000313" key="3">
    <source>
        <dbReference type="Proteomes" id="UP000534286"/>
    </source>
</evidence>
<reference evidence="2 3" key="1">
    <citation type="submission" date="2020-08" db="EMBL/GenBank/DDBJ databases">
        <title>Sequencing the genomes of 1000 actinobacteria strains.</title>
        <authorList>
            <person name="Klenk H.-P."/>
        </authorList>
    </citation>
    <scope>NUCLEOTIDE SEQUENCE [LARGE SCALE GENOMIC DNA]</scope>
    <source>
        <strain evidence="2 3">DSM 43023</strain>
    </source>
</reference>